<name>A0A6J4Q9L2_9PSEU</name>
<evidence type="ECO:0008006" key="2">
    <source>
        <dbReference type="Google" id="ProtNLM"/>
    </source>
</evidence>
<dbReference type="AlphaFoldDB" id="A0A6J4Q9L2"/>
<organism evidence="1">
    <name type="scientific">uncultured Pseudonocardia sp</name>
    <dbReference type="NCBI Taxonomy" id="211455"/>
    <lineage>
        <taxon>Bacteria</taxon>
        <taxon>Bacillati</taxon>
        <taxon>Actinomycetota</taxon>
        <taxon>Actinomycetes</taxon>
        <taxon>Pseudonocardiales</taxon>
        <taxon>Pseudonocardiaceae</taxon>
        <taxon>Pseudonocardia</taxon>
        <taxon>environmental samples</taxon>
    </lineage>
</organism>
<evidence type="ECO:0000313" key="1">
    <source>
        <dbReference type="EMBL" id="CAA9437522.1"/>
    </source>
</evidence>
<sequence length="572" mass="62204">MHLGAFLDRLDDADGPDSLVLLDIAVPTDTVDRTRQQWSLRPEPGARVAVVGVVVPDEPQLVGRFSVAVATVLRRLHEGVLPVHPREPFVPLAYLRDSIRRELTLTGGTPFPEHFFVDELPRARPRAGRFVVNRRYEPDVQARYELAQDDQARAFLEELGGGAPALDVAHYFSRAVARPTANPHGPILFSGRTTELATHEAWLAEPAPTTALRVVTGQPGVGKSALLGMIVCAAHPSLAGLPNFTTTARQQPGEFAAVHARGLLVQQVVHGVAAQLGIDPDIRSAAELISAIAAAPADAPVPSIVVDALDEAIGPREHLDLLLLPLVGLERATAPGRPACRLLVGTRNWAEFRPLIDRAVAEGGLCNLDAVPLDRQRAELRDYLTRRLRTPFLDESGFAATEADLLAERIAVDLTDPVRDRAARGGPFLVAALHTHRIMSSTRPPERDPMMIPVPAHLGEVLEVDLAERPPDRLLRPMLVALAHAQGTGIPERLLRGTTASLANTLRPTMVTPPARRIPTPGERRIADLLASVSFYLRRSPGPDGTTHHRFFHQALSDYMIEHPVGPPEGWR</sequence>
<accession>A0A6J4Q9L2</accession>
<dbReference type="EMBL" id="CADCUS010000521">
    <property type="protein sequence ID" value="CAA9437522.1"/>
    <property type="molecule type" value="Genomic_DNA"/>
</dbReference>
<gene>
    <name evidence="1" type="ORF">AVDCRST_MAG66-3750</name>
</gene>
<protein>
    <recommendedName>
        <fullName evidence="2">Orc1-like AAA ATPase domain-containing protein</fullName>
    </recommendedName>
</protein>
<reference evidence="1" key="1">
    <citation type="submission" date="2020-02" db="EMBL/GenBank/DDBJ databases">
        <authorList>
            <person name="Meier V. D."/>
        </authorList>
    </citation>
    <scope>NUCLEOTIDE SEQUENCE</scope>
    <source>
        <strain evidence="1">AVDCRST_MAG66</strain>
    </source>
</reference>
<proteinExistence type="predicted"/>